<dbReference type="AlphaFoldDB" id="A0A382AND2"/>
<dbReference type="EMBL" id="UINC01026051">
    <property type="protein sequence ID" value="SVB02801.1"/>
    <property type="molecule type" value="Genomic_DNA"/>
</dbReference>
<gene>
    <name evidence="1" type="ORF">METZ01_LOCUS155655</name>
</gene>
<organism evidence="1">
    <name type="scientific">marine metagenome</name>
    <dbReference type="NCBI Taxonomy" id="408172"/>
    <lineage>
        <taxon>unclassified sequences</taxon>
        <taxon>metagenomes</taxon>
        <taxon>ecological metagenomes</taxon>
    </lineage>
</organism>
<protein>
    <submittedName>
        <fullName evidence="1">Uncharacterized protein</fullName>
    </submittedName>
</protein>
<accession>A0A382AND2</accession>
<evidence type="ECO:0000313" key="1">
    <source>
        <dbReference type="EMBL" id="SVB02801.1"/>
    </source>
</evidence>
<name>A0A382AND2_9ZZZZ</name>
<sequence>MKNYDIFFQFEYKYIFLIFIVVFISGCLDKLPSYGCSRYGCTSTGGGSYTVFVLPTKNLTNKTIRFEITLESKDSEDYGTCSVFKKCKNMNYSFFVEKDYEIISGLQEGHYKLKSIDYFIDSSDIPAGNLILSEEFKLFRKNLIISNTSFIYDGKLKTSITNPKIREKIISKLNVLVNRKLWTLVNRHNNLDQLNKSNEVGKVDEQTTKLAVIEPRNECIIVPTSTLGIVSDTRKQILQNTLEGKLKKYFKIISQERFEKAQEKAFEELDYEECTEDRCIMLIQEILQVENAFHLQVIEEDSNTQLSLSWRTLDDKKRENDFCEECKTKDLNRKINELVEKLVVSSL</sequence>
<reference evidence="1" key="1">
    <citation type="submission" date="2018-05" db="EMBL/GenBank/DDBJ databases">
        <authorList>
            <person name="Lanie J.A."/>
            <person name="Ng W.-L."/>
            <person name="Kazmierczak K.M."/>
            <person name="Andrzejewski T.M."/>
            <person name="Davidsen T.M."/>
            <person name="Wayne K.J."/>
            <person name="Tettelin H."/>
            <person name="Glass J.I."/>
            <person name="Rusch D."/>
            <person name="Podicherti R."/>
            <person name="Tsui H.-C.T."/>
            <person name="Winkler M.E."/>
        </authorList>
    </citation>
    <scope>NUCLEOTIDE SEQUENCE</scope>
</reference>
<dbReference type="PROSITE" id="PS51257">
    <property type="entry name" value="PROKAR_LIPOPROTEIN"/>
    <property type="match status" value="1"/>
</dbReference>
<proteinExistence type="predicted"/>